<sequence>MLDHSVEYQSPRSDKLVVYGLYIPLIRFAPRELEEQILYRRQQPGVAYPTATDNVVSKLFTIENVSFYTDLNASPYWSASTDTSSSPATMDHPIATALLTSDQDISKRQFTHEDALKRFKEFALKRFDRDQQRELVFIRVIWIKLDLKRAQQNSNESGGPIKPVLLAADIATEEIEFNIDFDQIAMILEELESVVDYFKRARTWKWRPSCIDREQHAPPSVKVLPTAILPLTNDEEAASIVFSIDKQRKTRQWFRAMWRYAFRCVVDQQQRAKKDPREERNEIHPKCWWHFHDIVDKELQQVRRQRYMH</sequence>
<dbReference type="EMBL" id="NCKW01015420">
    <property type="protein sequence ID" value="POM63058.1"/>
    <property type="molecule type" value="Genomic_DNA"/>
</dbReference>
<proteinExistence type="predicted"/>
<evidence type="ECO:0000313" key="2">
    <source>
        <dbReference type="Proteomes" id="UP000237271"/>
    </source>
</evidence>
<evidence type="ECO:0000313" key="1">
    <source>
        <dbReference type="EMBL" id="POM63058.1"/>
    </source>
</evidence>
<accession>A0A2P4XBZ6</accession>
<name>A0A2P4XBZ6_9STRA</name>
<protein>
    <submittedName>
        <fullName evidence="1">Uncharacterized protein</fullName>
    </submittedName>
</protein>
<dbReference type="AlphaFoldDB" id="A0A2P4XBZ6"/>
<gene>
    <name evidence="1" type="ORF">PHPALM_27706</name>
</gene>
<reference evidence="1 2" key="1">
    <citation type="journal article" date="2017" name="Genome Biol. Evol.">
        <title>Phytophthora megakarya and P. palmivora, closely related causal agents of cacao black pod rot, underwent increases in genome sizes and gene numbers by different mechanisms.</title>
        <authorList>
            <person name="Ali S.S."/>
            <person name="Shao J."/>
            <person name="Lary D.J."/>
            <person name="Kronmiller B."/>
            <person name="Shen D."/>
            <person name="Strem M.D."/>
            <person name="Amoako-Attah I."/>
            <person name="Akrofi A.Y."/>
            <person name="Begoude B.A."/>
            <person name="Ten Hoopen G.M."/>
            <person name="Coulibaly K."/>
            <person name="Kebe B.I."/>
            <person name="Melnick R.L."/>
            <person name="Guiltinan M.J."/>
            <person name="Tyler B.M."/>
            <person name="Meinhardt L.W."/>
            <person name="Bailey B.A."/>
        </authorList>
    </citation>
    <scope>NUCLEOTIDE SEQUENCE [LARGE SCALE GENOMIC DNA]</scope>
    <source>
        <strain evidence="2">sbr112.9</strain>
    </source>
</reference>
<keyword evidence="2" id="KW-1185">Reference proteome</keyword>
<feature type="non-terminal residue" evidence="1">
    <location>
        <position position="309"/>
    </location>
</feature>
<dbReference type="OrthoDB" id="124385at2759"/>
<organism evidence="1 2">
    <name type="scientific">Phytophthora palmivora</name>
    <dbReference type="NCBI Taxonomy" id="4796"/>
    <lineage>
        <taxon>Eukaryota</taxon>
        <taxon>Sar</taxon>
        <taxon>Stramenopiles</taxon>
        <taxon>Oomycota</taxon>
        <taxon>Peronosporomycetes</taxon>
        <taxon>Peronosporales</taxon>
        <taxon>Peronosporaceae</taxon>
        <taxon>Phytophthora</taxon>
    </lineage>
</organism>
<dbReference type="Proteomes" id="UP000237271">
    <property type="component" value="Unassembled WGS sequence"/>
</dbReference>
<comment type="caution">
    <text evidence="1">The sequence shown here is derived from an EMBL/GenBank/DDBJ whole genome shotgun (WGS) entry which is preliminary data.</text>
</comment>